<comment type="similarity">
    <text evidence="8">Belongs to the ABC transporter superfamily. Spermidine/putrescine importer (TC 3.A.1.11.1) family.</text>
</comment>
<organism evidence="10 11">
    <name type="scientific">Ensifer oleiphilus</name>
    <dbReference type="NCBI Taxonomy" id="2742698"/>
    <lineage>
        <taxon>Bacteria</taxon>
        <taxon>Pseudomonadati</taxon>
        <taxon>Pseudomonadota</taxon>
        <taxon>Alphaproteobacteria</taxon>
        <taxon>Hyphomicrobiales</taxon>
        <taxon>Rhizobiaceae</taxon>
        <taxon>Sinorhizobium/Ensifer group</taxon>
        <taxon>Ensifer</taxon>
    </lineage>
</organism>
<evidence type="ECO:0000256" key="6">
    <source>
        <dbReference type="ARBA" id="ARBA00022967"/>
    </source>
</evidence>
<dbReference type="PROSITE" id="PS50893">
    <property type="entry name" value="ABC_TRANSPORTER_2"/>
    <property type="match status" value="1"/>
</dbReference>
<keyword evidence="11" id="KW-1185">Reference proteome</keyword>
<comment type="catalytic activity">
    <reaction evidence="8">
        <text>ATP + H2O + polyamine-[polyamine-binding protein]Side 1 = ADP + phosphate + polyamineSide 2 + [polyamine-binding protein]Side 1.</text>
        <dbReference type="EC" id="7.6.2.11"/>
    </reaction>
</comment>
<dbReference type="InterPro" id="IPR005893">
    <property type="entry name" value="PotA-like"/>
</dbReference>
<dbReference type="GO" id="GO:0005524">
    <property type="term" value="F:ATP binding"/>
    <property type="evidence" value="ECO:0007669"/>
    <property type="project" value="UniProtKB-KW"/>
</dbReference>
<evidence type="ECO:0000313" key="11">
    <source>
        <dbReference type="Proteomes" id="UP000520198"/>
    </source>
</evidence>
<dbReference type="FunFam" id="3.40.50.300:FF:000133">
    <property type="entry name" value="Spermidine/putrescine import ATP-binding protein PotA"/>
    <property type="match status" value="1"/>
</dbReference>
<dbReference type="Pfam" id="PF00005">
    <property type="entry name" value="ABC_tran"/>
    <property type="match status" value="1"/>
</dbReference>
<proteinExistence type="inferred from homology"/>
<dbReference type="InterPro" id="IPR050093">
    <property type="entry name" value="ABC_SmlMolc_Importer"/>
</dbReference>
<comment type="function">
    <text evidence="8">Part of the ABC transporter complex PotABCD involved in spermidine/putrescine import. Responsible for energy coupling to the transport system.</text>
</comment>
<gene>
    <name evidence="8" type="primary">potA</name>
    <name evidence="10" type="ORF">HT585_27950</name>
</gene>
<dbReference type="Proteomes" id="UP000520198">
    <property type="component" value="Unassembled WGS sequence"/>
</dbReference>
<dbReference type="AlphaFoldDB" id="A0A7Y6QBV9"/>
<dbReference type="PROSITE" id="PS00211">
    <property type="entry name" value="ABC_TRANSPORTER_1"/>
    <property type="match status" value="1"/>
</dbReference>
<dbReference type="GO" id="GO:0015417">
    <property type="term" value="F:ABC-type polyamine transporter activity"/>
    <property type="evidence" value="ECO:0007669"/>
    <property type="project" value="UniProtKB-EC"/>
</dbReference>
<evidence type="ECO:0000256" key="5">
    <source>
        <dbReference type="ARBA" id="ARBA00022840"/>
    </source>
</evidence>
<evidence type="ECO:0000259" key="9">
    <source>
        <dbReference type="PROSITE" id="PS50893"/>
    </source>
</evidence>
<dbReference type="EC" id="7.6.2.11" evidence="8"/>
<evidence type="ECO:0000313" key="10">
    <source>
        <dbReference type="EMBL" id="NVD42711.1"/>
    </source>
</evidence>
<dbReference type="Pfam" id="PF08402">
    <property type="entry name" value="TOBE_2"/>
    <property type="match status" value="1"/>
</dbReference>
<dbReference type="InterPro" id="IPR017871">
    <property type="entry name" value="ABC_transporter-like_CS"/>
</dbReference>
<dbReference type="GO" id="GO:0043190">
    <property type="term" value="C:ATP-binding cassette (ABC) transporter complex"/>
    <property type="evidence" value="ECO:0007669"/>
    <property type="project" value="InterPro"/>
</dbReference>
<name>A0A7Y6QBV9_9HYPH</name>
<keyword evidence="5 8" id="KW-0067">ATP-binding</keyword>
<dbReference type="NCBIfam" id="TIGR01187">
    <property type="entry name" value="potA"/>
    <property type="match status" value="1"/>
</dbReference>
<keyword evidence="1 8" id="KW-0813">Transport</keyword>
<reference evidence="10 11" key="1">
    <citation type="submission" date="2020-06" db="EMBL/GenBank/DDBJ databases">
        <authorList>
            <person name="Grouzdev D.S."/>
        </authorList>
    </citation>
    <scope>NUCLEOTIDE SEQUENCE [LARGE SCALE GENOMIC DNA]</scope>
    <source>
        <strain evidence="10 11">HO-A22</strain>
    </source>
</reference>
<dbReference type="GO" id="GO:0016887">
    <property type="term" value="F:ATP hydrolysis activity"/>
    <property type="evidence" value="ECO:0007669"/>
    <property type="project" value="InterPro"/>
</dbReference>
<dbReference type="SUPFAM" id="SSF52540">
    <property type="entry name" value="P-loop containing nucleoside triphosphate hydrolases"/>
    <property type="match status" value="1"/>
</dbReference>
<dbReference type="InterPro" id="IPR008995">
    <property type="entry name" value="Mo/tungstate-bd_C_term_dom"/>
</dbReference>
<dbReference type="PANTHER" id="PTHR42781:SF5">
    <property type="entry name" value="PUTRESCINE TRANSPORT ATP-BINDING PROTEIN POTG"/>
    <property type="match status" value="1"/>
</dbReference>
<dbReference type="SUPFAM" id="SSF50331">
    <property type="entry name" value="MOP-like"/>
    <property type="match status" value="1"/>
</dbReference>
<dbReference type="PANTHER" id="PTHR42781">
    <property type="entry name" value="SPERMIDINE/PUTRESCINE IMPORT ATP-BINDING PROTEIN POTA"/>
    <property type="match status" value="1"/>
</dbReference>
<dbReference type="Gene3D" id="2.40.50.100">
    <property type="match status" value="1"/>
</dbReference>
<dbReference type="InterPro" id="IPR003593">
    <property type="entry name" value="AAA+_ATPase"/>
</dbReference>
<feature type="domain" description="ABC transporter" evidence="9">
    <location>
        <begin position="15"/>
        <end position="245"/>
    </location>
</feature>
<dbReference type="InterPro" id="IPR013611">
    <property type="entry name" value="Transp-assoc_OB_typ2"/>
</dbReference>
<dbReference type="GO" id="GO:0015847">
    <property type="term" value="P:putrescine transport"/>
    <property type="evidence" value="ECO:0007669"/>
    <property type="project" value="UniProtKB-ARBA"/>
</dbReference>
<evidence type="ECO:0000256" key="1">
    <source>
        <dbReference type="ARBA" id="ARBA00022448"/>
    </source>
</evidence>
<dbReference type="EMBL" id="JABWDU010000010">
    <property type="protein sequence ID" value="NVD42711.1"/>
    <property type="molecule type" value="Genomic_DNA"/>
</dbReference>
<evidence type="ECO:0000256" key="7">
    <source>
        <dbReference type="ARBA" id="ARBA00023136"/>
    </source>
</evidence>
<evidence type="ECO:0000256" key="8">
    <source>
        <dbReference type="RuleBase" id="RU364083"/>
    </source>
</evidence>
<keyword evidence="4 8" id="KW-0547">Nucleotide-binding</keyword>
<sequence length="365" mass="39796">MRSGSRRTLALQSYVSIENLSKSFGFFTAVDDVSIGIGKGEFFSLLGPSGCGKSTLLRMIAGFETPTSGAVRLDGEEVTDVPAHRRPTNMMFQSYALFPHLTVGKNIAFGLAQDRLARAEIRQRVSDVAEKLQLTALLDRKPQQLSGGQRQRVALARALVKRPKVLLLDEPLGALDKNLRTETQHELVRLQRELGLTFIIVTHDQHEAMTVSSRIAIMRQGKVLQIGSPAEVYETPVSRYVAKFLGEANVFEGGATRRSGNDLAVESAEAGGSVFATAADHVSTNGRFWVSVRPERVELARQGDGLEGVIEQFSYAGSGRHYRVRLKSGATLDALRVNLGAEDDLSVGDTVFASWMPQAARLLAD</sequence>
<comment type="subunit">
    <text evidence="8">The complex is composed of two ATP-binding proteins (PotA), two transmembrane proteins (PotB and PotC) and a solute-binding protein (PotD).</text>
</comment>
<evidence type="ECO:0000256" key="2">
    <source>
        <dbReference type="ARBA" id="ARBA00022475"/>
    </source>
</evidence>
<dbReference type="SMART" id="SM00382">
    <property type="entry name" value="AAA"/>
    <property type="match status" value="1"/>
</dbReference>
<keyword evidence="3" id="KW-0997">Cell inner membrane</keyword>
<keyword evidence="6 8" id="KW-1278">Translocase</keyword>
<keyword evidence="7 8" id="KW-0472">Membrane</keyword>
<evidence type="ECO:0000256" key="3">
    <source>
        <dbReference type="ARBA" id="ARBA00022519"/>
    </source>
</evidence>
<comment type="caution">
    <text evidence="10">The sequence shown here is derived from an EMBL/GenBank/DDBJ whole genome shotgun (WGS) entry which is preliminary data.</text>
</comment>
<dbReference type="InterPro" id="IPR003439">
    <property type="entry name" value="ABC_transporter-like_ATP-bd"/>
</dbReference>
<evidence type="ECO:0000256" key="4">
    <source>
        <dbReference type="ARBA" id="ARBA00022741"/>
    </source>
</evidence>
<dbReference type="InterPro" id="IPR027417">
    <property type="entry name" value="P-loop_NTPase"/>
</dbReference>
<protein>
    <recommendedName>
        <fullName evidence="8">Spermidine/putrescine import ATP-binding protein PotA</fullName>
        <ecNumber evidence="8">7.6.2.11</ecNumber>
    </recommendedName>
</protein>
<accession>A0A7Y6QBV9</accession>
<keyword evidence="2 8" id="KW-1003">Cell membrane</keyword>
<dbReference type="Gene3D" id="3.40.50.300">
    <property type="entry name" value="P-loop containing nucleotide triphosphate hydrolases"/>
    <property type="match status" value="1"/>
</dbReference>